<evidence type="ECO:0008006" key="4">
    <source>
        <dbReference type="Google" id="ProtNLM"/>
    </source>
</evidence>
<gene>
    <name evidence="2" type="ORF">ACFFU4_13900</name>
</gene>
<organism evidence="2 3">
    <name type="scientific">Roseovarius ramblicola</name>
    <dbReference type="NCBI Taxonomy" id="2022336"/>
    <lineage>
        <taxon>Bacteria</taxon>
        <taxon>Pseudomonadati</taxon>
        <taxon>Pseudomonadota</taxon>
        <taxon>Alphaproteobacteria</taxon>
        <taxon>Rhodobacterales</taxon>
        <taxon>Roseobacteraceae</taxon>
        <taxon>Roseovarius</taxon>
    </lineage>
</organism>
<name>A0ABV5I2D8_9RHOB</name>
<reference evidence="2 3" key="1">
    <citation type="submission" date="2024-09" db="EMBL/GenBank/DDBJ databases">
        <authorList>
            <person name="Sun Q."/>
            <person name="Mori K."/>
        </authorList>
    </citation>
    <scope>NUCLEOTIDE SEQUENCE [LARGE SCALE GENOMIC DNA]</scope>
    <source>
        <strain evidence="2 3">CECT 9424</strain>
    </source>
</reference>
<feature type="non-terminal residue" evidence="2">
    <location>
        <position position="1"/>
    </location>
</feature>
<evidence type="ECO:0000256" key="1">
    <source>
        <dbReference type="SAM" id="MobiDB-lite"/>
    </source>
</evidence>
<accession>A0ABV5I2D8</accession>
<sequence>ALGTAQDPVTPGTSQALDTPAPGDPAQPGTPGTGPATFDTALGTAQDPVTPGTSQALDTPVPGDPAQPGTPGTGGIAFGPAPDPLAPGTSQALATPVPGDPAQPGTPGTGGIAFGPAPDPLAPGTSQALDTPAPGDPAQPGTPGTGGIAFGPAPDPLAPGTSQALDTPAPGDPASARHTDLARHAFAGLGIKTGPLLATRGAEVLNRSALRASVPQNARDPGARDDHVRLITGFGPVALHGYILNSRAIRAPSPLRIGTRTAHDRLASFALAGLGLGVGSSSAMPHHQGHDRGADGGFSPQHGIGAPVLAGSAGYRVADSATRYNSFHDNAIIGITHRPRPSYDGGTAVIAYSGLRGHGTSTWAGRVTRAGYFR</sequence>
<evidence type="ECO:0000313" key="2">
    <source>
        <dbReference type="EMBL" id="MFB9150843.1"/>
    </source>
</evidence>
<keyword evidence="3" id="KW-1185">Reference proteome</keyword>
<proteinExistence type="predicted"/>
<dbReference type="Proteomes" id="UP001589670">
    <property type="component" value="Unassembled WGS sequence"/>
</dbReference>
<dbReference type="EMBL" id="JBHMEC010000018">
    <property type="protein sequence ID" value="MFB9150843.1"/>
    <property type="molecule type" value="Genomic_DNA"/>
</dbReference>
<feature type="compositionally biased region" description="Low complexity" evidence="1">
    <location>
        <begin position="18"/>
        <end position="41"/>
    </location>
</feature>
<evidence type="ECO:0000313" key="3">
    <source>
        <dbReference type="Proteomes" id="UP001589670"/>
    </source>
</evidence>
<protein>
    <recommendedName>
        <fullName evidence="4">Autotransporter domain-containing protein</fullName>
    </recommendedName>
</protein>
<feature type="region of interest" description="Disordered" evidence="1">
    <location>
        <begin position="1"/>
        <end position="176"/>
    </location>
</feature>
<comment type="caution">
    <text evidence="2">The sequence shown here is derived from an EMBL/GenBank/DDBJ whole genome shotgun (WGS) entry which is preliminary data.</text>
</comment>